<dbReference type="AlphaFoldDB" id="K1RV24"/>
<proteinExistence type="predicted"/>
<evidence type="ECO:0000313" key="1">
    <source>
        <dbReference type="EMBL" id="EKC47139.1"/>
    </source>
</evidence>
<dbReference type="EMBL" id="AJWZ01010899">
    <property type="protein sequence ID" value="EKC47139.1"/>
    <property type="molecule type" value="Genomic_DNA"/>
</dbReference>
<feature type="non-terminal residue" evidence="1">
    <location>
        <position position="1"/>
    </location>
</feature>
<organism evidence="1">
    <name type="scientific">human gut metagenome</name>
    <dbReference type="NCBI Taxonomy" id="408170"/>
    <lineage>
        <taxon>unclassified sequences</taxon>
        <taxon>metagenomes</taxon>
        <taxon>organismal metagenomes</taxon>
    </lineage>
</organism>
<accession>K1RV24</accession>
<reference evidence="1" key="1">
    <citation type="journal article" date="2013" name="Environ. Microbiol.">
        <title>Microbiota from the distal guts of lean and obese adolescents exhibit partial functional redundancy besides clear differences in community structure.</title>
        <authorList>
            <person name="Ferrer M."/>
            <person name="Ruiz A."/>
            <person name="Lanza F."/>
            <person name="Haange S.B."/>
            <person name="Oberbach A."/>
            <person name="Till H."/>
            <person name="Bargiela R."/>
            <person name="Campoy C."/>
            <person name="Segura M.T."/>
            <person name="Richter M."/>
            <person name="von Bergen M."/>
            <person name="Seifert J."/>
            <person name="Suarez A."/>
        </authorList>
    </citation>
    <scope>NUCLEOTIDE SEQUENCE</scope>
</reference>
<name>K1RV24_9ZZZZ</name>
<protein>
    <submittedName>
        <fullName evidence="1">Uncharacterized protein</fullName>
    </submittedName>
</protein>
<gene>
    <name evidence="1" type="ORF">OBE_15859</name>
</gene>
<sequence>VQLADNGAFTEMRESFIQEMRTLGYDEAQMIFDIKNSTGRSVRAQHHKPGT</sequence>
<comment type="caution">
    <text evidence="1">The sequence shown here is derived from an EMBL/GenBank/DDBJ whole genome shotgun (WGS) entry which is preliminary data.</text>
</comment>